<evidence type="ECO:0008006" key="3">
    <source>
        <dbReference type="Google" id="ProtNLM"/>
    </source>
</evidence>
<gene>
    <name evidence="1" type="ORF">V6E02_10940</name>
</gene>
<comment type="caution">
    <text evidence="1">The sequence shown here is derived from an EMBL/GenBank/DDBJ whole genome shotgun (WGS) entry which is preliminary data.</text>
</comment>
<dbReference type="InterPro" id="IPR013324">
    <property type="entry name" value="RNA_pol_sigma_r3/r4-like"/>
</dbReference>
<accession>A0ABV0EIQ8</accession>
<evidence type="ECO:0000313" key="1">
    <source>
        <dbReference type="EMBL" id="MEO1767727.1"/>
    </source>
</evidence>
<organism evidence="1 2">
    <name type="scientific">Thiobacter aerophilum</name>
    <dbReference type="NCBI Taxonomy" id="3121275"/>
    <lineage>
        <taxon>Bacteria</taxon>
        <taxon>Pseudomonadati</taxon>
        <taxon>Pseudomonadota</taxon>
        <taxon>Betaproteobacteria</taxon>
        <taxon>Burkholderiales</taxon>
        <taxon>Thiobacteraceae</taxon>
        <taxon>Thiobacter</taxon>
    </lineage>
</organism>
<dbReference type="InterPro" id="IPR036388">
    <property type="entry name" value="WH-like_DNA-bd_sf"/>
</dbReference>
<protein>
    <recommendedName>
        <fullName evidence="3">RNA polymerase sigma factor 70 region 4 type 2 domain-containing protein</fullName>
    </recommendedName>
</protein>
<reference evidence="1 2" key="1">
    <citation type="submission" date="2024-02" db="EMBL/GenBank/DDBJ databases">
        <title>New thermophilic sulfur-oxidizing bacteria from a hot springs of the Uzon caldera (Kamchatka, Russia).</title>
        <authorList>
            <person name="Dukat A.M."/>
            <person name="Elcheninov A.G."/>
            <person name="Frolov E.N."/>
        </authorList>
    </citation>
    <scope>NUCLEOTIDE SEQUENCE [LARGE SCALE GENOMIC DNA]</scope>
    <source>
        <strain evidence="1 2">AK1</strain>
    </source>
</reference>
<dbReference type="SUPFAM" id="SSF88659">
    <property type="entry name" value="Sigma3 and sigma4 domains of RNA polymerase sigma factors"/>
    <property type="match status" value="1"/>
</dbReference>
<sequence>MIKIKMHFDGIPEQQAHWQAMLAPLLDKHLEPLLASHGMHEAILHATLSRLKRRDHHYTVRFHMHLPGRKIVAANGEGEDAHSATAAAVERLLRETKRHFAHLHHQDEYKRRARRERLHALKEQIAALAPEALSQAETGIAVLLPRLEEIARRELAYLRAVGDLPADYPTLRDVVDETIASVKAAWQPGKDQQAVFRQLLKQLFKIIDREVAASRQFGETVSLDALVTPDAKDQAEAMVQEEFYEYYQPDDTVNVADVIAAEEAEAALPDASAEREQAWIVDVIKDLPIAWRRALLLGELECLPTSDIGEILDISEESVARQLDQAINFVQARLADAGMVEVQASAREAIRRLLRRPS</sequence>
<dbReference type="Proteomes" id="UP001482231">
    <property type="component" value="Unassembled WGS sequence"/>
</dbReference>
<dbReference type="RefSeq" id="WP_347308839.1">
    <property type="nucleotide sequence ID" value="NZ_JBAJEX010000010.1"/>
</dbReference>
<dbReference type="InterPro" id="IPR036567">
    <property type="entry name" value="RHF-like"/>
</dbReference>
<evidence type="ECO:0000313" key="2">
    <source>
        <dbReference type="Proteomes" id="UP001482231"/>
    </source>
</evidence>
<dbReference type="EMBL" id="JBAJEX010000010">
    <property type="protein sequence ID" value="MEO1767727.1"/>
    <property type="molecule type" value="Genomic_DNA"/>
</dbReference>
<proteinExistence type="predicted"/>
<dbReference type="Gene3D" id="3.30.160.100">
    <property type="entry name" value="Ribosome hibernation promotion factor-like"/>
    <property type="match status" value="1"/>
</dbReference>
<keyword evidence="2" id="KW-1185">Reference proteome</keyword>
<dbReference type="Gene3D" id="1.10.10.10">
    <property type="entry name" value="Winged helix-like DNA-binding domain superfamily/Winged helix DNA-binding domain"/>
    <property type="match status" value="1"/>
</dbReference>
<name>A0ABV0EIQ8_9BURK</name>